<gene>
    <name evidence="10" type="ORF">D9V34_02935</name>
</gene>
<feature type="transmembrane region" description="Helical" evidence="7">
    <location>
        <begin position="98"/>
        <end position="124"/>
    </location>
</feature>
<keyword evidence="4 7" id="KW-0812">Transmembrane</keyword>
<protein>
    <submittedName>
        <fullName evidence="10">Sugar ABC transporter permease</fullName>
    </submittedName>
</protein>
<feature type="transmembrane region" description="Helical" evidence="7">
    <location>
        <begin position="191"/>
        <end position="213"/>
    </location>
</feature>
<dbReference type="AlphaFoldDB" id="A0A3L7AW56"/>
<reference evidence="10 11" key="1">
    <citation type="submission" date="2018-10" db="EMBL/GenBank/DDBJ databases">
        <authorList>
            <person name="Li J."/>
        </authorList>
    </citation>
    <scope>NUCLEOTIDE SEQUENCE [LARGE SCALE GENOMIC DNA]</scope>
    <source>
        <strain evidence="10 11">JCM 11654</strain>
    </source>
</reference>
<evidence type="ECO:0000313" key="10">
    <source>
        <dbReference type="EMBL" id="RLP83781.1"/>
    </source>
</evidence>
<dbReference type="InterPro" id="IPR000515">
    <property type="entry name" value="MetI-like"/>
</dbReference>
<dbReference type="SUPFAM" id="SSF161098">
    <property type="entry name" value="MetI-like"/>
    <property type="match status" value="1"/>
</dbReference>
<feature type="transmembrane region" description="Helical" evidence="7">
    <location>
        <begin position="136"/>
        <end position="160"/>
    </location>
</feature>
<evidence type="ECO:0000256" key="4">
    <source>
        <dbReference type="ARBA" id="ARBA00022692"/>
    </source>
</evidence>
<evidence type="ECO:0000256" key="8">
    <source>
        <dbReference type="SAM" id="MobiDB-lite"/>
    </source>
</evidence>
<dbReference type="RefSeq" id="WP_121687441.1">
    <property type="nucleotide sequence ID" value="NZ_RCUY01000002.1"/>
</dbReference>
<keyword evidence="11" id="KW-1185">Reference proteome</keyword>
<dbReference type="Gene3D" id="1.10.3720.10">
    <property type="entry name" value="MetI-like"/>
    <property type="match status" value="1"/>
</dbReference>
<feature type="domain" description="ABC transmembrane type-1" evidence="9">
    <location>
        <begin position="102"/>
        <end position="319"/>
    </location>
</feature>
<dbReference type="SUPFAM" id="SSF160964">
    <property type="entry name" value="MalF N-terminal region-like"/>
    <property type="match status" value="1"/>
</dbReference>
<dbReference type="EMBL" id="RCUY01000002">
    <property type="protein sequence ID" value="RLP83781.1"/>
    <property type="molecule type" value="Genomic_DNA"/>
</dbReference>
<evidence type="ECO:0000256" key="5">
    <source>
        <dbReference type="ARBA" id="ARBA00022989"/>
    </source>
</evidence>
<dbReference type="PANTHER" id="PTHR43005:SF1">
    <property type="entry name" value="SPERMIDINE_PUTRESCINE TRANSPORT SYSTEM PERMEASE PROTEIN"/>
    <property type="match status" value="1"/>
</dbReference>
<dbReference type="GO" id="GO:0055085">
    <property type="term" value="P:transmembrane transport"/>
    <property type="evidence" value="ECO:0007669"/>
    <property type="project" value="InterPro"/>
</dbReference>
<evidence type="ECO:0000256" key="2">
    <source>
        <dbReference type="ARBA" id="ARBA00022448"/>
    </source>
</evidence>
<proteinExistence type="inferred from homology"/>
<evidence type="ECO:0000256" key="1">
    <source>
        <dbReference type="ARBA" id="ARBA00004651"/>
    </source>
</evidence>
<dbReference type="CDD" id="cd06261">
    <property type="entry name" value="TM_PBP2"/>
    <property type="match status" value="1"/>
</dbReference>
<dbReference type="Proteomes" id="UP000269438">
    <property type="component" value="Unassembled WGS sequence"/>
</dbReference>
<feature type="transmembrane region" description="Helical" evidence="7">
    <location>
        <begin position="250"/>
        <end position="271"/>
    </location>
</feature>
<dbReference type="OrthoDB" id="9804439at2"/>
<comment type="caution">
    <text evidence="10">The sequence shown here is derived from an EMBL/GenBank/DDBJ whole genome shotgun (WGS) entry which is preliminary data.</text>
</comment>
<accession>A0A3L7AW56</accession>
<comment type="subcellular location">
    <subcellularLocation>
        <location evidence="1 7">Cell membrane</location>
        <topology evidence="1 7">Multi-pass membrane protein</topology>
    </subcellularLocation>
</comment>
<feature type="region of interest" description="Disordered" evidence="8">
    <location>
        <begin position="1"/>
        <end position="35"/>
    </location>
</feature>
<keyword evidence="6 7" id="KW-0472">Membrane</keyword>
<dbReference type="PANTHER" id="PTHR43005">
    <property type="entry name" value="BLR7065 PROTEIN"/>
    <property type="match status" value="1"/>
</dbReference>
<keyword evidence="5 7" id="KW-1133">Transmembrane helix</keyword>
<evidence type="ECO:0000256" key="7">
    <source>
        <dbReference type="RuleBase" id="RU363032"/>
    </source>
</evidence>
<evidence type="ECO:0000313" key="11">
    <source>
        <dbReference type="Proteomes" id="UP000269438"/>
    </source>
</evidence>
<dbReference type="GO" id="GO:0005886">
    <property type="term" value="C:plasma membrane"/>
    <property type="evidence" value="ECO:0007669"/>
    <property type="project" value="UniProtKB-SubCell"/>
</dbReference>
<dbReference type="PROSITE" id="PS50928">
    <property type="entry name" value="ABC_TM1"/>
    <property type="match status" value="1"/>
</dbReference>
<evidence type="ECO:0000259" key="9">
    <source>
        <dbReference type="PROSITE" id="PS50928"/>
    </source>
</evidence>
<evidence type="ECO:0000256" key="6">
    <source>
        <dbReference type="ARBA" id="ARBA00023136"/>
    </source>
</evidence>
<sequence>MNATSTLLPPDAQSRPAGATRAPHTPPPTGRGPRRRRTLAPFALLAPGGILLALVTLAPIVFVVFISFTDFGQRSLFTGAFAGVGFDQYTALLGDPEFWYSVLRTIGFTVALVAGSVLIGMGVSHLLTRLNTGMRLAVTIVLICAWAMPNVAASLVWTWLFQPGYGVMNWILTQLHVFGDMTNTNWANDPVLAYTSIWMLVVWQAVPFIALTLNAAETQVPGEYIEAARLDGAGEFRIYRTVTLQHMKPTLFLVTILSVIWDFNIFNQIWLVSSGGPDGATSTLGVFMYTTAFVGFDIARGAAIAVVTTLMLLGLTAVYIRSLIRSGEEL</sequence>
<feature type="transmembrane region" description="Helical" evidence="7">
    <location>
        <begin position="298"/>
        <end position="320"/>
    </location>
</feature>
<organism evidence="10 11">
    <name type="scientific">Mycetocola lacteus</name>
    <dbReference type="NCBI Taxonomy" id="76637"/>
    <lineage>
        <taxon>Bacteria</taxon>
        <taxon>Bacillati</taxon>
        <taxon>Actinomycetota</taxon>
        <taxon>Actinomycetes</taxon>
        <taxon>Micrococcales</taxon>
        <taxon>Microbacteriaceae</taxon>
        <taxon>Mycetocola</taxon>
    </lineage>
</organism>
<name>A0A3L7AW56_9MICO</name>
<dbReference type="Pfam" id="PF00528">
    <property type="entry name" value="BPD_transp_1"/>
    <property type="match status" value="1"/>
</dbReference>
<dbReference type="InterPro" id="IPR035906">
    <property type="entry name" value="MetI-like_sf"/>
</dbReference>
<feature type="transmembrane region" description="Helical" evidence="7">
    <location>
        <begin position="42"/>
        <end position="68"/>
    </location>
</feature>
<keyword evidence="2 7" id="KW-0813">Transport</keyword>
<comment type="similarity">
    <text evidence="7">Belongs to the binding-protein-dependent transport system permease family.</text>
</comment>
<keyword evidence="3" id="KW-1003">Cell membrane</keyword>
<evidence type="ECO:0000256" key="3">
    <source>
        <dbReference type="ARBA" id="ARBA00022475"/>
    </source>
</evidence>